<dbReference type="RefSeq" id="XP_015587113.1">
    <property type="nucleotide sequence ID" value="XM_015731627.2"/>
</dbReference>
<accession>A0AAJ7BIW2</accession>
<dbReference type="Gene3D" id="1.10.238.10">
    <property type="entry name" value="EF-hand"/>
    <property type="match status" value="1"/>
</dbReference>
<gene>
    <name evidence="5" type="primary">LOC107263926</name>
</gene>
<dbReference type="SUPFAM" id="SSF47473">
    <property type="entry name" value="EF-hand"/>
    <property type="match status" value="1"/>
</dbReference>
<evidence type="ECO:0000256" key="3">
    <source>
        <dbReference type="ARBA" id="ARBA00022837"/>
    </source>
</evidence>
<keyword evidence="3" id="KW-0106">Calcium</keyword>
<keyword evidence="1" id="KW-0732">Signal</keyword>
<name>A0AAJ7BIW2_CEPCN</name>
<dbReference type="GeneID" id="107263926"/>
<dbReference type="InterPro" id="IPR052110">
    <property type="entry name" value="MCFD2-like"/>
</dbReference>
<dbReference type="KEGG" id="ccin:107263926"/>
<evidence type="ECO:0000313" key="4">
    <source>
        <dbReference type="Proteomes" id="UP000694920"/>
    </source>
</evidence>
<dbReference type="InterPro" id="IPR018247">
    <property type="entry name" value="EF_Hand_1_Ca_BS"/>
</dbReference>
<reference evidence="5" key="1">
    <citation type="submission" date="2025-08" db="UniProtKB">
        <authorList>
            <consortium name="RefSeq"/>
        </authorList>
    </citation>
    <scope>IDENTIFICATION</scope>
</reference>
<evidence type="ECO:0000256" key="1">
    <source>
        <dbReference type="ARBA" id="ARBA00022729"/>
    </source>
</evidence>
<protein>
    <submittedName>
        <fullName evidence="5">Multiple coagulation factor deficiency protein 2 homolog</fullName>
    </submittedName>
</protein>
<dbReference type="InterPro" id="IPR011992">
    <property type="entry name" value="EF-hand-dom_pair"/>
</dbReference>
<proteinExistence type="predicted"/>
<dbReference type="PROSITE" id="PS00018">
    <property type="entry name" value="EF_HAND_1"/>
    <property type="match status" value="1"/>
</dbReference>
<sequence length="215" mass="25112">MRLARRWKTQADRGSYRVDLTAARILNRFALVRSHISAAMSNTLLVLFLTIWTEIAAGFRGPHHPSGSISHHHYVPQNEVKLTQDAELLHDTAHLKEDMGAFADQLDLTKMTEQELEFHYFKLHDVDNNTKLDGLEILHAIQHTLHEDGEDEENKNEDNNEHRNDLHWIVELIDRVLEEDDLDNDGYLGYTEYVLGRQRDQSERGKRDKKLEIRK</sequence>
<dbReference type="PANTHER" id="PTHR23104:SF1">
    <property type="entry name" value="EF-HAND DOMAIN-CONTAINING PROTEIN"/>
    <property type="match status" value="1"/>
</dbReference>
<organism evidence="4 5">
    <name type="scientific">Cephus cinctus</name>
    <name type="common">Wheat stem sawfly</name>
    <dbReference type="NCBI Taxonomy" id="211228"/>
    <lineage>
        <taxon>Eukaryota</taxon>
        <taxon>Metazoa</taxon>
        <taxon>Ecdysozoa</taxon>
        <taxon>Arthropoda</taxon>
        <taxon>Hexapoda</taxon>
        <taxon>Insecta</taxon>
        <taxon>Pterygota</taxon>
        <taxon>Neoptera</taxon>
        <taxon>Endopterygota</taxon>
        <taxon>Hymenoptera</taxon>
        <taxon>Cephoidea</taxon>
        <taxon>Cephidae</taxon>
        <taxon>Cephus</taxon>
    </lineage>
</organism>
<evidence type="ECO:0000313" key="5">
    <source>
        <dbReference type="RefSeq" id="XP_015587113.1"/>
    </source>
</evidence>
<keyword evidence="4" id="KW-1185">Reference proteome</keyword>
<dbReference type="AlphaFoldDB" id="A0AAJ7BIW2"/>
<dbReference type="Proteomes" id="UP000694920">
    <property type="component" value="Unplaced"/>
</dbReference>
<evidence type="ECO:0000256" key="2">
    <source>
        <dbReference type="ARBA" id="ARBA00022737"/>
    </source>
</evidence>
<dbReference type="PANTHER" id="PTHR23104">
    <property type="entry name" value="MULTIPLE COAGULATION FACTOR DEFICIENCY PROTEIN 2 NEURAL STEM CELL DERIVED NEURONAL SURVIVAL PROTEIN"/>
    <property type="match status" value="1"/>
</dbReference>
<keyword evidence="2" id="KW-0677">Repeat</keyword>